<proteinExistence type="predicted"/>
<organism evidence="1 2">
    <name type="scientific">Marinactinospora thermotolerans DSM 45154</name>
    <dbReference type="NCBI Taxonomy" id="1122192"/>
    <lineage>
        <taxon>Bacteria</taxon>
        <taxon>Bacillati</taxon>
        <taxon>Actinomycetota</taxon>
        <taxon>Actinomycetes</taxon>
        <taxon>Streptosporangiales</taxon>
        <taxon>Nocardiopsidaceae</taxon>
        <taxon>Marinactinospora</taxon>
    </lineage>
</organism>
<sequence>MSGVFHLRREISKHLVEAFGRPKRISFDRFRDRQKLTNSRNTDALRKRIGAAVRLPQPPRQIQVKFRFLRAVRPYWVTGSHGLRRSSNAAISSVWRSVRPMSSSPSISRQRV</sequence>
<dbReference type="EMBL" id="FUWS01000009">
    <property type="protein sequence ID" value="SKA26885.1"/>
    <property type="molecule type" value="Genomic_DNA"/>
</dbReference>
<reference evidence="1 2" key="1">
    <citation type="submission" date="2017-02" db="EMBL/GenBank/DDBJ databases">
        <authorList>
            <person name="Peterson S.W."/>
        </authorList>
    </citation>
    <scope>NUCLEOTIDE SEQUENCE [LARGE SCALE GENOMIC DNA]</scope>
    <source>
        <strain evidence="1 2">DSM 45154</strain>
    </source>
</reference>
<accession>A0A1T4SFC7</accession>
<name>A0A1T4SFC7_9ACTN</name>
<gene>
    <name evidence="1" type="ORF">SAMN02745673_03486</name>
</gene>
<dbReference type="AlphaFoldDB" id="A0A1T4SFC7"/>
<protein>
    <submittedName>
        <fullName evidence="1">Uncharacterized protein</fullName>
    </submittedName>
</protein>
<dbReference type="Proteomes" id="UP000190637">
    <property type="component" value="Unassembled WGS sequence"/>
</dbReference>
<evidence type="ECO:0000313" key="2">
    <source>
        <dbReference type="Proteomes" id="UP000190637"/>
    </source>
</evidence>
<keyword evidence="2" id="KW-1185">Reference proteome</keyword>
<evidence type="ECO:0000313" key="1">
    <source>
        <dbReference type="EMBL" id="SKA26885.1"/>
    </source>
</evidence>